<keyword evidence="6" id="KW-1185">Reference proteome</keyword>
<comment type="subcellular location">
    <subcellularLocation>
        <location evidence="1">Membrane</location>
        <topology evidence="1">Multi-pass membrane protein</topology>
    </subcellularLocation>
</comment>
<comment type="caution">
    <text evidence="5">The sequence shown here is derived from an EMBL/GenBank/DDBJ whole genome shotgun (WGS) entry which is preliminary data.</text>
</comment>
<feature type="transmembrane region" description="Helical" evidence="4">
    <location>
        <begin position="377"/>
        <end position="401"/>
    </location>
</feature>
<organism evidence="5 6">
    <name type="scientific">Aspergillus arachidicola</name>
    <dbReference type="NCBI Taxonomy" id="656916"/>
    <lineage>
        <taxon>Eukaryota</taxon>
        <taxon>Fungi</taxon>
        <taxon>Dikarya</taxon>
        <taxon>Ascomycota</taxon>
        <taxon>Pezizomycotina</taxon>
        <taxon>Eurotiomycetes</taxon>
        <taxon>Eurotiomycetidae</taxon>
        <taxon>Eurotiales</taxon>
        <taxon>Aspergillaceae</taxon>
        <taxon>Aspergillus</taxon>
        <taxon>Aspergillus subgen. Circumdati</taxon>
    </lineage>
</organism>
<feature type="transmembrane region" description="Helical" evidence="4">
    <location>
        <begin position="70"/>
        <end position="88"/>
    </location>
</feature>
<evidence type="ECO:0000313" key="6">
    <source>
        <dbReference type="Proteomes" id="UP000231358"/>
    </source>
</evidence>
<feature type="transmembrane region" description="Helical" evidence="4">
    <location>
        <begin position="220"/>
        <end position="238"/>
    </location>
</feature>
<keyword evidence="4" id="KW-1133">Transmembrane helix</keyword>
<dbReference type="InterPro" id="IPR011701">
    <property type="entry name" value="MFS"/>
</dbReference>
<dbReference type="InterPro" id="IPR036259">
    <property type="entry name" value="MFS_trans_sf"/>
</dbReference>
<sequence length="451" mass="48638">MDTSPVRVCGVPEYLVSRSLALYYNSSYKEKRHRISTALTDQGRGILLSFGTFQAYWEQQGLSSKSRSEISWVSTICAFILLLGGLITGPLYDHGYLRPLVVLGSFLEVFGLMMISLSTEYYQVFLSQGICIGLGGGMLFVPSISSAAASLEESRRPKFMALIACGAGLVTKVGFPWAVRSIAFVILGTYLMAGGILRYKPVPSATVRRVFDPSALTDPPFLLAIISCFFAGIAYYLPLIYLPVFAKTGTSGFSDPELAYYLVPIVNAASVFGRLAAGFAAMKTGPLETYTFGLACCVCMLLCWMAVDSGSGVIIWSVFWGLTTSVIVALPGAMIPLLCPSLEVLGTWSGMYWACAAVGILIGPPVGGALVRGSRWWPLQVFAAVCMGVAVVLLGYPIACLRRKKRARNAMSSMGDDHATTEVERVPSNTPAETQPEIRKTAANRSRHASH</sequence>
<reference evidence="5 6" key="1">
    <citation type="submission" date="2017-05" db="EMBL/GenBank/DDBJ databases">
        <title>Genome sequence for an aflatoxigenic pathogen of Argentinian peanut, Aspergillus arachidicola.</title>
        <authorList>
            <person name="Moore G."/>
            <person name="Beltz S.B."/>
            <person name="Mack B.M."/>
        </authorList>
    </citation>
    <scope>NUCLEOTIDE SEQUENCE [LARGE SCALE GENOMIC DNA]</scope>
    <source>
        <strain evidence="5 6">CBS 117610</strain>
    </source>
</reference>
<feature type="transmembrane region" description="Helical" evidence="4">
    <location>
        <begin position="100"/>
        <end position="119"/>
    </location>
</feature>
<evidence type="ECO:0000256" key="1">
    <source>
        <dbReference type="ARBA" id="ARBA00004141"/>
    </source>
</evidence>
<feature type="transmembrane region" description="Helical" evidence="4">
    <location>
        <begin position="258"/>
        <end position="277"/>
    </location>
</feature>
<dbReference type="InterPro" id="IPR050327">
    <property type="entry name" value="Proton-linked_MCT"/>
</dbReference>
<keyword evidence="4" id="KW-0472">Membrane</keyword>
<dbReference type="GO" id="GO:0016020">
    <property type="term" value="C:membrane"/>
    <property type="evidence" value="ECO:0007669"/>
    <property type="project" value="UniProtKB-SubCell"/>
</dbReference>
<keyword evidence="4" id="KW-0812">Transmembrane</keyword>
<feature type="transmembrane region" description="Helical" evidence="4">
    <location>
        <begin position="181"/>
        <end position="199"/>
    </location>
</feature>
<protein>
    <recommendedName>
        <fullName evidence="7">MFS monocarboxylate transporter</fullName>
    </recommendedName>
</protein>
<dbReference type="PANTHER" id="PTHR11360">
    <property type="entry name" value="MONOCARBOXYLATE TRANSPORTER"/>
    <property type="match status" value="1"/>
</dbReference>
<feature type="transmembrane region" description="Helical" evidence="4">
    <location>
        <begin position="125"/>
        <end position="147"/>
    </location>
</feature>
<evidence type="ECO:0000256" key="4">
    <source>
        <dbReference type="SAM" id="Phobius"/>
    </source>
</evidence>
<dbReference type="PANTHER" id="PTHR11360:SF252">
    <property type="entry name" value="MAJOR FACILITATOR SUPERFAMILY (MFS) PROFILE DOMAIN-CONTAINING PROTEIN-RELATED"/>
    <property type="match status" value="1"/>
</dbReference>
<evidence type="ECO:0000313" key="5">
    <source>
        <dbReference type="EMBL" id="PIG83461.1"/>
    </source>
</evidence>
<dbReference type="SUPFAM" id="SSF103473">
    <property type="entry name" value="MFS general substrate transporter"/>
    <property type="match status" value="1"/>
</dbReference>
<feature type="region of interest" description="Disordered" evidence="3">
    <location>
        <begin position="411"/>
        <end position="451"/>
    </location>
</feature>
<comment type="similarity">
    <text evidence="2">Belongs to the major facilitator superfamily. Monocarboxylate porter (TC 2.A.1.13) family.</text>
</comment>
<accession>A0A2G7FUF6</accession>
<feature type="transmembrane region" description="Helical" evidence="4">
    <location>
        <begin position="313"/>
        <end position="339"/>
    </location>
</feature>
<dbReference type="Gene3D" id="1.20.1250.20">
    <property type="entry name" value="MFS general substrate transporter like domains"/>
    <property type="match status" value="1"/>
</dbReference>
<name>A0A2G7FUF6_9EURO</name>
<dbReference type="GO" id="GO:0022857">
    <property type="term" value="F:transmembrane transporter activity"/>
    <property type="evidence" value="ECO:0007669"/>
    <property type="project" value="InterPro"/>
</dbReference>
<evidence type="ECO:0000256" key="3">
    <source>
        <dbReference type="SAM" id="MobiDB-lite"/>
    </source>
</evidence>
<dbReference type="AlphaFoldDB" id="A0A2G7FUF6"/>
<dbReference type="Proteomes" id="UP000231358">
    <property type="component" value="Unassembled WGS sequence"/>
</dbReference>
<gene>
    <name evidence="5" type="ORF">AARAC_010082</name>
</gene>
<proteinExistence type="inferred from homology"/>
<evidence type="ECO:0000256" key="2">
    <source>
        <dbReference type="ARBA" id="ARBA00006727"/>
    </source>
</evidence>
<dbReference type="EMBL" id="NEXV01000451">
    <property type="protein sequence ID" value="PIG83461.1"/>
    <property type="molecule type" value="Genomic_DNA"/>
</dbReference>
<feature type="transmembrane region" description="Helical" evidence="4">
    <location>
        <begin position="289"/>
        <end position="307"/>
    </location>
</feature>
<feature type="transmembrane region" description="Helical" evidence="4">
    <location>
        <begin position="351"/>
        <end position="371"/>
    </location>
</feature>
<dbReference type="Pfam" id="PF07690">
    <property type="entry name" value="MFS_1"/>
    <property type="match status" value="1"/>
</dbReference>
<evidence type="ECO:0008006" key="7">
    <source>
        <dbReference type="Google" id="ProtNLM"/>
    </source>
</evidence>
<feature type="compositionally biased region" description="Basic and acidic residues" evidence="3">
    <location>
        <begin position="415"/>
        <end position="425"/>
    </location>
</feature>